<reference evidence="1" key="3">
    <citation type="submission" date="2014-01" db="EMBL/GenBank/DDBJ databases">
        <title>Evolution of pathogenesis and genome organization in the Tremellales.</title>
        <authorList>
            <person name="Cuomo C."/>
            <person name="Litvintseva A."/>
            <person name="Heitman J."/>
            <person name="Chen Y."/>
            <person name="Sun S."/>
            <person name="Springer D."/>
            <person name="Dromer F."/>
            <person name="Young S."/>
            <person name="Zeng Q."/>
            <person name="Chapman S."/>
            <person name="Gujja S."/>
            <person name="Saif S."/>
            <person name="Birren B."/>
        </authorList>
    </citation>
    <scope>NUCLEOTIDE SEQUENCE</scope>
    <source>
        <strain evidence="1">CBS 10118</strain>
    </source>
</reference>
<evidence type="ECO:0008006" key="4">
    <source>
        <dbReference type="Google" id="ProtNLM"/>
    </source>
</evidence>
<dbReference type="OrthoDB" id="10512491at2759"/>
<organism evidence="1">
    <name type="scientific">Kwoniella bestiolae CBS 10118</name>
    <dbReference type="NCBI Taxonomy" id="1296100"/>
    <lineage>
        <taxon>Eukaryota</taxon>
        <taxon>Fungi</taxon>
        <taxon>Dikarya</taxon>
        <taxon>Basidiomycota</taxon>
        <taxon>Agaricomycotina</taxon>
        <taxon>Tremellomycetes</taxon>
        <taxon>Tremellales</taxon>
        <taxon>Cryptococcaceae</taxon>
        <taxon>Kwoniella</taxon>
    </lineage>
</organism>
<dbReference type="GeneID" id="30207034"/>
<dbReference type="EMBL" id="CP144542">
    <property type="protein sequence ID" value="WVW81927.1"/>
    <property type="molecule type" value="Genomic_DNA"/>
</dbReference>
<evidence type="ECO:0000313" key="3">
    <source>
        <dbReference type="Proteomes" id="UP000092730"/>
    </source>
</evidence>
<dbReference type="VEuPathDB" id="FungiDB:I302_02635"/>
<dbReference type="RefSeq" id="XP_019048856.1">
    <property type="nucleotide sequence ID" value="XM_019189294.1"/>
</dbReference>
<dbReference type="Proteomes" id="UP000092730">
    <property type="component" value="Chromosome 2"/>
</dbReference>
<protein>
    <recommendedName>
        <fullName evidence="4">BTB domain-containing protein</fullName>
    </recommendedName>
</protein>
<dbReference type="EMBL" id="KI894019">
    <property type="protein sequence ID" value="OCF27786.1"/>
    <property type="molecule type" value="Genomic_DNA"/>
</dbReference>
<keyword evidence="3" id="KW-1185">Reference proteome</keyword>
<sequence length="226" mass="25464">MSTNNDPSKDGTSSHPIFSKGDVTFSSNQGALFRLDKKTLLKYNVSEILASMLVIPQPAVDGDVQADSETHKPGLNPDPIDIDCTSNALEGFLSILITPIPMLPSSTISDLYTVLKLCHQYECKREYTDKVRQRLSEAAMADSKVWEVLGVASKLDDRILVDYELPKLKTAWKGQIKDMCQTSGQPILVDRSFIFQRPDWQEEFGWSLRHSSGWENAFINFDSDWE</sequence>
<dbReference type="KEGG" id="kbi:30207034"/>
<accession>A0A1B9G9U4</accession>
<gene>
    <name evidence="1" type="ORF">I302_02635</name>
    <name evidence="2" type="ORF">I302_103930</name>
</gene>
<reference evidence="1" key="1">
    <citation type="submission" date="2013-07" db="EMBL/GenBank/DDBJ databases">
        <title>The Genome Sequence of Cryptococcus bestiolae CBS10118.</title>
        <authorList>
            <consortium name="The Broad Institute Genome Sequencing Platform"/>
            <person name="Cuomo C."/>
            <person name="Litvintseva A."/>
            <person name="Chen Y."/>
            <person name="Heitman J."/>
            <person name="Sun S."/>
            <person name="Springer D."/>
            <person name="Dromer F."/>
            <person name="Young S.K."/>
            <person name="Zeng Q."/>
            <person name="Gargeya S."/>
            <person name="Fitzgerald M."/>
            <person name="Abouelleil A."/>
            <person name="Alvarado L."/>
            <person name="Berlin A.M."/>
            <person name="Chapman S.B."/>
            <person name="Dewar J."/>
            <person name="Goldberg J."/>
            <person name="Griggs A."/>
            <person name="Gujja S."/>
            <person name="Hansen M."/>
            <person name="Howarth C."/>
            <person name="Imamovic A."/>
            <person name="Larimer J."/>
            <person name="McCowan C."/>
            <person name="Murphy C."/>
            <person name="Pearson M."/>
            <person name="Priest M."/>
            <person name="Roberts A."/>
            <person name="Saif S."/>
            <person name="Shea T."/>
            <person name="Sykes S."/>
            <person name="Wortman J."/>
            <person name="Nusbaum C."/>
            <person name="Birren B."/>
        </authorList>
    </citation>
    <scope>NUCLEOTIDE SEQUENCE [LARGE SCALE GENOMIC DNA]</scope>
    <source>
        <strain evidence="1">CBS 10118</strain>
    </source>
</reference>
<proteinExistence type="predicted"/>
<dbReference type="AlphaFoldDB" id="A0A1B9G9U4"/>
<reference evidence="2" key="4">
    <citation type="submission" date="2024-02" db="EMBL/GenBank/DDBJ databases">
        <title>Comparative genomics of Cryptococcus and Kwoniella reveals pathogenesis evolution and contrasting modes of karyotype evolution via chromosome fusion or intercentromeric recombination.</title>
        <authorList>
            <person name="Coelho M.A."/>
            <person name="David-Palma M."/>
            <person name="Shea T."/>
            <person name="Bowers K."/>
            <person name="McGinley-Smith S."/>
            <person name="Mohammad A.W."/>
            <person name="Gnirke A."/>
            <person name="Yurkov A.M."/>
            <person name="Nowrousian M."/>
            <person name="Sun S."/>
            <person name="Cuomo C.A."/>
            <person name="Heitman J."/>
        </authorList>
    </citation>
    <scope>NUCLEOTIDE SEQUENCE</scope>
    <source>
        <strain evidence="2">CBS 10118</strain>
    </source>
</reference>
<evidence type="ECO:0000313" key="2">
    <source>
        <dbReference type="EMBL" id="WVW81927.1"/>
    </source>
</evidence>
<evidence type="ECO:0000313" key="1">
    <source>
        <dbReference type="EMBL" id="OCF27786.1"/>
    </source>
</evidence>
<name>A0A1B9G9U4_9TREE</name>
<reference evidence="2" key="2">
    <citation type="submission" date="2013-07" db="EMBL/GenBank/DDBJ databases">
        <authorList>
            <consortium name="The Broad Institute Genome Sequencing Platform"/>
            <person name="Cuomo C."/>
            <person name="Litvintseva A."/>
            <person name="Chen Y."/>
            <person name="Heitman J."/>
            <person name="Sun S."/>
            <person name="Springer D."/>
            <person name="Dromer F."/>
            <person name="Young S.K."/>
            <person name="Zeng Q."/>
            <person name="Gargeya S."/>
            <person name="Fitzgerald M."/>
            <person name="Abouelleil A."/>
            <person name="Alvarado L."/>
            <person name="Berlin A.M."/>
            <person name="Chapman S.B."/>
            <person name="Dewar J."/>
            <person name="Goldberg J."/>
            <person name="Griggs A."/>
            <person name="Gujja S."/>
            <person name="Hansen M."/>
            <person name="Howarth C."/>
            <person name="Imamovic A."/>
            <person name="Larimer J."/>
            <person name="McCowan C."/>
            <person name="Murphy C."/>
            <person name="Pearson M."/>
            <person name="Priest M."/>
            <person name="Roberts A."/>
            <person name="Saif S."/>
            <person name="Shea T."/>
            <person name="Sykes S."/>
            <person name="Wortman J."/>
            <person name="Nusbaum C."/>
            <person name="Birren B."/>
        </authorList>
    </citation>
    <scope>NUCLEOTIDE SEQUENCE</scope>
    <source>
        <strain evidence="2">CBS 10118</strain>
    </source>
</reference>